<feature type="chain" id="PRO_5002809980" evidence="1">
    <location>
        <begin position="19"/>
        <end position="72"/>
    </location>
</feature>
<keyword evidence="1" id="KW-0732">Signal</keyword>
<reference evidence="2 3" key="1">
    <citation type="journal article" date="2007" name="Nature">
        <title>Evolution of genes and genomes on the Drosophila phylogeny.</title>
        <authorList>
            <consortium name="Drosophila 12 Genomes Consortium"/>
            <person name="Clark A.G."/>
            <person name="Eisen M.B."/>
            <person name="Smith D.R."/>
            <person name="Bergman C.M."/>
            <person name="Oliver B."/>
            <person name="Markow T.A."/>
            <person name="Kaufman T.C."/>
            <person name="Kellis M."/>
            <person name="Gelbart W."/>
            <person name="Iyer V.N."/>
            <person name="Pollard D.A."/>
            <person name="Sackton T.B."/>
            <person name="Larracuente A.M."/>
            <person name="Singh N.D."/>
            <person name="Abad J.P."/>
            <person name="Abt D.N."/>
            <person name="Adryan B."/>
            <person name="Aguade M."/>
            <person name="Akashi H."/>
            <person name="Anderson W.W."/>
            <person name="Aquadro C.F."/>
            <person name="Ardell D.H."/>
            <person name="Arguello R."/>
            <person name="Artieri C.G."/>
            <person name="Barbash D.A."/>
            <person name="Barker D."/>
            <person name="Barsanti P."/>
            <person name="Batterham P."/>
            <person name="Batzoglou S."/>
            <person name="Begun D."/>
            <person name="Bhutkar A."/>
            <person name="Blanco E."/>
            <person name="Bosak S.A."/>
            <person name="Bradley R.K."/>
            <person name="Brand A.D."/>
            <person name="Brent M.R."/>
            <person name="Brooks A.N."/>
            <person name="Brown R.H."/>
            <person name="Butlin R.K."/>
            <person name="Caggese C."/>
            <person name="Calvi B.R."/>
            <person name="Bernardo de Carvalho A."/>
            <person name="Caspi A."/>
            <person name="Castrezana S."/>
            <person name="Celniker S.E."/>
            <person name="Chang J.L."/>
            <person name="Chapple C."/>
            <person name="Chatterji S."/>
            <person name="Chinwalla A."/>
            <person name="Civetta A."/>
            <person name="Clifton S.W."/>
            <person name="Comeron J.M."/>
            <person name="Costello J.C."/>
            <person name="Coyne J.A."/>
            <person name="Daub J."/>
            <person name="David R.G."/>
            <person name="Delcher A.L."/>
            <person name="Delehaunty K."/>
            <person name="Do C.B."/>
            <person name="Ebling H."/>
            <person name="Edwards K."/>
            <person name="Eickbush T."/>
            <person name="Evans J.D."/>
            <person name="Filipski A."/>
            <person name="Findeiss S."/>
            <person name="Freyhult E."/>
            <person name="Fulton L."/>
            <person name="Fulton R."/>
            <person name="Garcia A.C."/>
            <person name="Gardiner A."/>
            <person name="Garfield D.A."/>
            <person name="Garvin B.E."/>
            <person name="Gibson G."/>
            <person name="Gilbert D."/>
            <person name="Gnerre S."/>
            <person name="Godfrey J."/>
            <person name="Good R."/>
            <person name="Gotea V."/>
            <person name="Gravely B."/>
            <person name="Greenberg A.J."/>
            <person name="Griffiths-Jones S."/>
            <person name="Gross S."/>
            <person name="Guigo R."/>
            <person name="Gustafson E.A."/>
            <person name="Haerty W."/>
            <person name="Hahn M.W."/>
            <person name="Halligan D.L."/>
            <person name="Halpern A.L."/>
            <person name="Halter G.M."/>
            <person name="Han M.V."/>
            <person name="Heger A."/>
            <person name="Hillier L."/>
            <person name="Hinrichs A.S."/>
            <person name="Holmes I."/>
            <person name="Hoskins R.A."/>
            <person name="Hubisz M.J."/>
            <person name="Hultmark D."/>
            <person name="Huntley M.A."/>
            <person name="Jaffe D.B."/>
            <person name="Jagadeeshan S."/>
            <person name="Jeck W.R."/>
            <person name="Johnson J."/>
            <person name="Jones C.D."/>
            <person name="Jordan W.C."/>
            <person name="Karpen G.H."/>
            <person name="Kataoka E."/>
            <person name="Keightley P.D."/>
            <person name="Kheradpour P."/>
            <person name="Kirkness E.F."/>
            <person name="Koerich L.B."/>
            <person name="Kristiansen K."/>
            <person name="Kudrna D."/>
            <person name="Kulathinal R.J."/>
            <person name="Kumar S."/>
            <person name="Kwok R."/>
            <person name="Lander E."/>
            <person name="Langley C.H."/>
            <person name="Lapoint R."/>
            <person name="Lazzaro B.P."/>
            <person name="Lee S.J."/>
            <person name="Levesque L."/>
            <person name="Li R."/>
            <person name="Lin C.F."/>
            <person name="Lin M.F."/>
            <person name="Lindblad-Toh K."/>
            <person name="Llopart A."/>
            <person name="Long M."/>
            <person name="Low L."/>
            <person name="Lozovsky E."/>
            <person name="Lu J."/>
            <person name="Luo M."/>
            <person name="Machado C.A."/>
            <person name="Makalowski W."/>
            <person name="Marzo M."/>
            <person name="Matsuda M."/>
            <person name="Matzkin L."/>
            <person name="McAllister B."/>
            <person name="McBride C.S."/>
            <person name="McKernan B."/>
            <person name="McKernan K."/>
            <person name="Mendez-Lago M."/>
            <person name="Minx P."/>
            <person name="Mollenhauer M.U."/>
            <person name="Montooth K."/>
            <person name="Mount S.M."/>
            <person name="Mu X."/>
            <person name="Myers E."/>
            <person name="Negre B."/>
            <person name="Newfeld S."/>
            <person name="Nielsen R."/>
            <person name="Noor M.A."/>
            <person name="O'Grady P."/>
            <person name="Pachter L."/>
            <person name="Papaceit M."/>
            <person name="Parisi M.J."/>
            <person name="Parisi M."/>
            <person name="Parts L."/>
            <person name="Pedersen J.S."/>
            <person name="Pesole G."/>
            <person name="Phillippy A.M."/>
            <person name="Ponting C.P."/>
            <person name="Pop M."/>
            <person name="Porcelli D."/>
            <person name="Powell J.R."/>
            <person name="Prohaska S."/>
            <person name="Pruitt K."/>
            <person name="Puig M."/>
            <person name="Quesneville H."/>
            <person name="Ram K.R."/>
            <person name="Rand D."/>
            <person name="Rasmussen M.D."/>
            <person name="Reed L.K."/>
            <person name="Reenan R."/>
            <person name="Reily A."/>
            <person name="Remington K.A."/>
            <person name="Rieger T.T."/>
            <person name="Ritchie M.G."/>
            <person name="Robin C."/>
            <person name="Rogers Y.H."/>
            <person name="Rohde C."/>
            <person name="Rozas J."/>
            <person name="Rubenfield M.J."/>
            <person name="Ruiz A."/>
            <person name="Russo S."/>
            <person name="Salzberg S.L."/>
            <person name="Sanchez-Gracia A."/>
            <person name="Saranga D.J."/>
            <person name="Sato H."/>
            <person name="Schaeffer S.W."/>
            <person name="Schatz M.C."/>
            <person name="Schlenke T."/>
            <person name="Schwartz R."/>
            <person name="Segarra C."/>
            <person name="Singh R.S."/>
            <person name="Sirot L."/>
            <person name="Sirota M."/>
            <person name="Sisneros N.B."/>
            <person name="Smith C.D."/>
            <person name="Smith T.F."/>
            <person name="Spieth J."/>
            <person name="Stage D.E."/>
            <person name="Stark A."/>
            <person name="Stephan W."/>
            <person name="Strausberg R.L."/>
            <person name="Strempel S."/>
            <person name="Sturgill D."/>
            <person name="Sutton G."/>
            <person name="Sutton G.G."/>
            <person name="Tao W."/>
            <person name="Teichmann S."/>
            <person name="Tobari Y.N."/>
            <person name="Tomimura Y."/>
            <person name="Tsolas J.M."/>
            <person name="Valente V.L."/>
            <person name="Venter E."/>
            <person name="Venter J.C."/>
            <person name="Vicario S."/>
            <person name="Vieira F.G."/>
            <person name="Vilella A.J."/>
            <person name="Villasante A."/>
            <person name="Walenz B."/>
            <person name="Wang J."/>
            <person name="Wasserman M."/>
            <person name="Watts T."/>
            <person name="Wilson D."/>
            <person name="Wilson R.K."/>
            <person name="Wing R.A."/>
            <person name="Wolfner M.F."/>
            <person name="Wong A."/>
            <person name="Wong G.K."/>
            <person name="Wu C.I."/>
            <person name="Wu G."/>
            <person name="Yamamoto D."/>
            <person name="Yang H.P."/>
            <person name="Yang S.P."/>
            <person name="Yorke J.A."/>
            <person name="Yoshida K."/>
            <person name="Zdobnov E."/>
            <person name="Zhang P."/>
            <person name="Zhang Y."/>
            <person name="Zimin A.V."/>
            <person name="Baldwin J."/>
            <person name="Abdouelleil A."/>
            <person name="Abdulkadir J."/>
            <person name="Abebe A."/>
            <person name="Abera B."/>
            <person name="Abreu J."/>
            <person name="Acer S.C."/>
            <person name="Aftuck L."/>
            <person name="Alexander A."/>
            <person name="An P."/>
            <person name="Anderson E."/>
            <person name="Anderson S."/>
            <person name="Arachi H."/>
            <person name="Azer M."/>
            <person name="Bachantsang P."/>
            <person name="Barry A."/>
            <person name="Bayul T."/>
            <person name="Berlin A."/>
            <person name="Bessette D."/>
            <person name="Bloom T."/>
            <person name="Blye J."/>
            <person name="Boguslavskiy L."/>
            <person name="Bonnet C."/>
            <person name="Boukhgalter B."/>
            <person name="Bourzgui I."/>
            <person name="Brown A."/>
            <person name="Cahill P."/>
            <person name="Channer S."/>
            <person name="Cheshatsang Y."/>
            <person name="Chuda L."/>
            <person name="Citroen M."/>
            <person name="Collymore A."/>
            <person name="Cooke P."/>
            <person name="Costello M."/>
            <person name="D'Aco K."/>
            <person name="Daza R."/>
            <person name="De Haan G."/>
            <person name="DeGray S."/>
            <person name="DeMaso C."/>
            <person name="Dhargay N."/>
            <person name="Dooley K."/>
            <person name="Dooley E."/>
            <person name="Doricent M."/>
            <person name="Dorje P."/>
            <person name="Dorjee K."/>
            <person name="Dupes A."/>
            <person name="Elong R."/>
            <person name="Falk J."/>
            <person name="Farina A."/>
            <person name="Faro S."/>
            <person name="Ferguson D."/>
            <person name="Fisher S."/>
            <person name="Foley C.D."/>
            <person name="Franke A."/>
            <person name="Friedrich D."/>
            <person name="Gadbois L."/>
            <person name="Gearin G."/>
            <person name="Gearin C.R."/>
            <person name="Giannoukos G."/>
            <person name="Goode T."/>
            <person name="Graham J."/>
            <person name="Grandbois E."/>
            <person name="Grewal S."/>
            <person name="Gyaltsen K."/>
            <person name="Hafez N."/>
            <person name="Hagos B."/>
            <person name="Hall J."/>
            <person name="Henson C."/>
            <person name="Hollinger A."/>
            <person name="Honan T."/>
            <person name="Huard M.D."/>
            <person name="Hughes L."/>
            <person name="Hurhula B."/>
            <person name="Husby M.E."/>
            <person name="Kamat A."/>
            <person name="Kanga B."/>
            <person name="Kashin S."/>
            <person name="Khazanovich D."/>
            <person name="Kisner P."/>
            <person name="Lance K."/>
            <person name="Lara M."/>
            <person name="Lee W."/>
            <person name="Lennon N."/>
            <person name="Letendre F."/>
            <person name="LeVine R."/>
            <person name="Lipovsky A."/>
            <person name="Liu X."/>
            <person name="Liu J."/>
            <person name="Liu S."/>
            <person name="Lokyitsang T."/>
            <person name="Lokyitsang Y."/>
            <person name="Lubonja R."/>
            <person name="Lui A."/>
            <person name="MacDonald P."/>
            <person name="Magnisalis V."/>
            <person name="Maru K."/>
            <person name="Matthews C."/>
            <person name="McCusker W."/>
            <person name="McDonough S."/>
            <person name="Mehta T."/>
            <person name="Meldrim J."/>
            <person name="Meneus L."/>
            <person name="Mihai O."/>
            <person name="Mihalev A."/>
            <person name="Mihova T."/>
            <person name="Mittelman R."/>
            <person name="Mlenga V."/>
            <person name="Montmayeur A."/>
            <person name="Mulrain L."/>
            <person name="Navidi A."/>
            <person name="Naylor J."/>
            <person name="Negash T."/>
            <person name="Nguyen T."/>
            <person name="Nguyen N."/>
            <person name="Nicol R."/>
            <person name="Norbu C."/>
            <person name="Norbu N."/>
            <person name="Novod N."/>
            <person name="O'Neill B."/>
            <person name="Osman S."/>
            <person name="Markiewicz E."/>
            <person name="Oyono O.L."/>
            <person name="Patti C."/>
            <person name="Phunkhang P."/>
            <person name="Pierre F."/>
            <person name="Priest M."/>
            <person name="Raghuraman S."/>
            <person name="Rege F."/>
            <person name="Reyes R."/>
            <person name="Rise C."/>
            <person name="Rogov P."/>
            <person name="Ross K."/>
            <person name="Ryan E."/>
            <person name="Settipalli S."/>
            <person name="Shea T."/>
            <person name="Sherpa N."/>
            <person name="Shi L."/>
            <person name="Shih D."/>
            <person name="Sparrow T."/>
            <person name="Spaulding J."/>
            <person name="Stalker J."/>
            <person name="Stange-Thomann N."/>
            <person name="Stavropoulos S."/>
            <person name="Stone C."/>
            <person name="Strader C."/>
            <person name="Tesfaye S."/>
            <person name="Thomson T."/>
            <person name="Thoulutsang Y."/>
            <person name="Thoulutsang D."/>
            <person name="Topham K."/>
            <person name="Topping I."/>
            <person name="Tsamla T."/>
            <person name="Vassiliev H."/>
            <person name="Vo A."/>
            <person name="Wangchuk T."/>
            <person name="Wangdi T."/>
            <person name="Weiand M."/>
            <person name="Wilkinson J."/>
            <person name="Wilson A."/>
            <person name="Yadav S."/>
            <person name="Young G."/>
            <person name="Yu Q."/>
            <person name="Zembek L."/>
            <person name="Zhong D."/>
            <person name="Zimmer A."/>
            <person name="Zwirko Z."/>
            <person name="Jaffe D.B."/>
            <person name="Alvarez P."/>
            <person name="Brockman W."/>
            <person name="Butler J."/>
            <person name="Chin C."/>
            <person name="Gnerre S."/>
            <person name="Grabherr M."/>
            <person name="Kleber M."/>
            <person name="Mauceli E."/>
            <person name="MacCallum I."/>
        </authorList>
    </citation>
    <scope>NUCLEOTIDE SEQUENCE [LARGE SCALE GENOMIC DNA]</scope>
    <source>
        <strain evidence="3">Tucson 15287-2541.00</strain>
    </source>
</reference>
<evidence type="ECO:0000256" key="1">
    <source>
        <dbReference type="SAM" id="SignalP"/>
    </source>
</evidence>
<evidence type="ECO:0000313" key="2">
    <source>
        <dbReference type="EMBL" id="EDW04382.1"/>
    </source>
</evidence>
<dbReference type="InParanoid" id="B4K470"/>
<accession>B4K470</accession>
<proteinExistence type="predicted"/>
<dbReference type="Proteomes" id="UP000001070">
    <property type="component" value="Unassembled WGS sequence"/>
</dbReference>
<dbReference type="HOGENOM" id="CLU_2724851_0_0_1"/>
<evidence type="ECO:0000313" key="3">
    <source>
        <dbReference type="Proteomes" id="UP000001070"/>
    </source>
</evidence>
<dbReference type="EMBL" id="CH929004">
    <property type="protein sequence ID" value="EDW04382.1"/>
    <property type="molecule type" value="Genomic_DNA"/>
</dbReference>
<keyword evidence="3" id="KW-1185">Reference proteome</keyword>
<name>B4K470_DROGR</name>
<sequence length="72" mass="7253">MWSNALCTLGVTKPLCSCLSIRQVAAAAAAAAAANQNAGAAITTGPTAATNAAGVKFQKKEIIKIKTYTSNN</sequence>
<protein>
    <submittedName>
        <fullName evidence="2">GH17543</fullName>
    </submittedName>
</protein>
<dbReference type="AlphaFoldDB" id="B4K470"/>
<gene>
    <name evidence="2" type="primary">Dgri\GH17543</name>
    <name evidence="2" type="ORF">Dgri_GH17543</name>
</gene>
<organism evidence="3">
    <name type="scientific">Drosophila grimshawi</name>
    <name type="common">Hawaiian fruit fly</name>
    <name type="synonym">Idiomyia grimshawi</name>
    <dbReference type="NCBI Taxonomy" id="7222"/>
    <lineage>
        <taxon>Eukaryota</taxon>
        <taxon>Metazoa</taxon>
        <taxon>Ecdysozoa</taxon>
        <taxon>Arthropoda</taxon>
        <taxon>Hexapoda</taxon>
        <taxon>Insecta</taxon>
        <taxon>Pterygota</taxon>
        <taxon>Neoptera</taxon>
        <taxon>Endopterygota</taxon>
        <taxon>Diptera</taxon>
        <taxon>Brachycera</taxon>
        <taxon>Muscomorpha</taxon>
        <taxon>Ephydroidea</taxon>
        <taxon>Drosophilidae</taxon>
        <taxon>Drosophila</taxon>
        <taxon>Hawaiian Drosophila</taxon>
    </lineage>
</organism>
<feature type="signal peptide" evidence="1">
    <location>
        <begin position="1"/>
        <end position="18"/>
    </location>
</feature>